<accession>A0A4R1CBM8</accession>
<gene>
    <name evidence="2" type="ORF">EPD65_08200</name>
</gene>
<feature type="domain" description="Endonuclease/exonuclease/phosphatase" evidence="1">
    <location>
        <begin position="92"/>
        <end position="303"/>
    </location>
</feature>
<dbReference type="RefSeq" id="WP_131583009.1">
    <property type="nucleotide sequence ID" value="NZ_SJZJ01000011.1"/>
</dbReference>
<dbReference type="SUPFAM" id="SSF56219">
    <property type="entry name" value="DNase I-like"/>
    <property type="match status" value="1"/>
</dbReference>
<dbReference type="InterPro" id="IPR036691">
    <property type="entry name" value="Endo/exonu/phosph_ase_sf"/>
</dbReference>
<dbReference type="Proteomes" id="UP000295453">
    <property type="component" value="Unassembled WGS sequence"/>
</dbReference>
<dbReference type="Gene3D" id="3.60.10.10">
    <property type="entry name" value="Endonuclease/exonuclease/phosphatase"/>
    <property type="match status" value="1"/>
</dbReference>
<dbReference type="AlphaFoldDB" id="A0A4R1CBM8"/>
<dbReference type="GO" id="GO:0003824">
    <property type="term" value="F:catalytic activity"/>
    <property type="evidence" value="ECO:0007669"/>
    <property type="project" value="InterPro"/>
</dbReference>
<sequence>MRKPPELVVTLAPLLVLVLVLAGVGVAFGLTGHDDHRARDTAGSPSVTPSVAQSLSPVITPTQVPDIAISKDLLRSVRKQLHTLPEFRFQIATLNVLGNSHTVAGGDRAEYADSGTRMAWALQALEQASADVVGFQEMQPTQYAAFRARTGSQWDSWPGLAVNADAVDNTLAWDTSTFRAVEKETIAIPYFFGRTRQMPYVLLENVQTKQRIWVANFHNPAHKYGATQAKWRREATAREIALVNKLAAETGYPVFLTGDMNERQEYCNPVTASTDLRWAGGACNSGRMPVDFILGSSRVSFAGYTIRDRGVLGKVTDHPLVYATATVPESRAPSLAK</sequence>
<dbReference type="OrthoDB" id="3763091at2"/>
<evidence type="ECO:0000313" key="2">
    <source>
        <dbReference type="EMBL" id="TCJ28310.1"/>
    </source>
</evidence>
<comment type="caution">
    <text evidence="2">The sequence shown here is derived from an EMBL/GenBank/DDBJ whole genome shotgun (WGS) entry which is preliminary data.</text>
</comment>
<organism evidence="2 3">
    <name type="scientific">Nocardioides jejuensis</name>
    <dbReference type="NCBI Taxonomy" id="2502782"/>
    <lineage>
        <taxon>Bacteria</taxon>
        <taxon>Bacillati</taxon>
        <taxon>Actinomycetota</taxon>
        <taxon>Actinomycetes</taxon>
        <taxon>Propionibacteriales</taxon>
        <taxon>Nocardioidaceae</taxon>
        <taxon>Nocardioides</taxon>
    </lineage>
</organism>
<reference evidence="2 3" key="1">
    <citation type="submission" date="2019-03" db="EMBL/GenBank/DDBJ databases">
        <authorList>
            <person name="Kim M.K.M."/>
        </authorList>
    </citation>
    <scope>NUCLEOTIDE SEQUENCE [LARGE SCALE GENOMIC DNA]</scope>
    <source>
        <strain evidence="2 3">18JY15-6</strain>
    </source>
</reference>
<name>A0A4R1CBM8_9ACTN</name>
<proteinExistence type="predicted"/>
<dbReference type="InterPro" id="IPR005135">
    <property type="entry name" value="Endo/exonuclease/phosphatase"/>
</dbReference>
<protein>
    <recommendedName>
        <fullName evidence="1">Endonuclease/exonuclease/phosphatase domain-containing protein</fullName>
    </recommendedName>
</protein>
<evidence type="ECO:0000313" key="3">
    <source>
        <dbReference type="Proteomes" id="UP000295453"/>
    </source>
</evidence>
<dbReference type="EMBL" id="SJZJ01000011">
    <property type="protein sequence ID" value="TCJ28310.1"/>
    <property type="molecule type" value="Genomic_DNA"/>
</dbReference>
<evidence type="ECO:0000259" key="1">
    <source>
        <dbReference type="Pfam" id="PF03372"/>
    </source>
</evidence>
<keyword evidence="3" id="KW-1185">Reference proteome</keyword>
<dbReference type="Pfam" id="PF03372">
    <property type="entry name" value="Exo_endo_phos"/>
    <property type="match status" value="1"/>
</dbReference>